<evidence type="ECO:0008006" key="4">
    <source>
        <dbReference type="Google" id="ProtNLM"/>
    </source>
</evidence>
<dbReference type="GO" id="GO:0019836">
    <property type="term" value="P:symbiont-mediated hemolysis of host erythrocyte"/>
    <property type="evidence" value="ECO:0007669"/>
    <property type="project" value="InterPro"/>
</dbReference>
<comment type="caution">
    <text evidence="2">The sequence shown here is derived from an EMBL/GenBank/DDBJ whole genome shotgun (WGS) entry which is preliminary data.</text>
</comment>
<organism evidence="2 3">
    <name type="scientific">Emergomyces pasteurianus Ep9510</name>
    <dbReference type="NCBI Taxonomy" id="1447872"/>
    <lineage>
        <taxon>Eukaryota</taxon>
        <taxon>Fungi</taxon>
        <taxon>Dikarya</taxon>
        <taxon>Ascomycota</taxon>
        <taxon>Pezizomycotina</taxon>
        <taxon>Eurotiomycetes</taxon>
        <taxon>Eurotiomycetidae</taxon>
        <taxon>Onygenales</taxon>
        <taxon>Ajellomycetaceae</taxon>
        <taxon>Emergomyces</taxon>
    </lineage>
</organism>
<name>A0A1J9P283_9EURO</name>
<gene>
    <name evidence="2" type="ORF">AJ78_08531</name>
</gene>
<accession>A0A1J9P283</accession>
<dbReference type="Proteomes" id="UP000182235">
    <property type="component" value="Unassembled WGS sequence"/>
</dbReference>
<keyword evidence="3" id="KW-1185">Reference proteome</keyword>
<dbReference type="InterPro" id="IPR009413">
    <property type="entry name" value="Aegerolysin-typ"/>
</dbReference>
<proteinExistence type="inferred from homology"/>
<protein>
    <recommendedName>
        <fullName evidence="4">Asp-hemolysin</fullName>
    </recommendedName>
</protein>
<dbReference type="STRING" id="1447872.A0A1J9P283"/>
<sequence length="105" mass="11295">GKFYANDDKDDEISPEQVNDILIPESATGDIYSCGRQGAPIGTQGSFDLVDKDNFQKICTINWSSPYSGGSYLSASDVNNNYRVGIPAVRANGPVGFVDISVEEL</sequence>
<comment type="similarity">
    <text evidence="1">Belongs to the aegerolysin family.</text>
</comment>
<dbReference type="AlphaFoldDB" id="A0A1J9P283"/>
<dbReference type="Pfam" id="PF06355">
    <property type="entry name" value="Aegerolysin"/>
    <property type="match status" value="1"/>
</dbReference>
<reference evidence="2 3" key="1">
    <citation type="submission" date="2015-07" db="EMBL/GenBank/DDBJ databases">
        <title>Emmonsia species relationships and genome sequence.</title>
        <authorList>
            <consortium name="The Broad Institute Genomics Platform"/>
            <person name="Cuomo C.A."/>
            <person name="Munoz J.F."/>
            <person name="Imamovic A."/>
            <person name="Priest M.E."/>
            <person name="Young S."/>
            <person name="Clay O.K."/>
            <person name="McEwen J.G."/>
        </authorList>
    </citation>
    <scope>NUCLEOTIDE SEQUENCE [LARGE SCALE GENOMIC DNA]</scope>
    <source>
        <strain evidence="2 3">UAMH 9510</strain>
    </source>
</reference>
<dbReference type="Gene3D" id="2.60.270.50">
    <property type="match status" value="1"/>
</dbReference>
<dbReference type="OrthoDB" id="2727348at2759"/>
<evidence type="ECO:0000313" key="2">
    <source>
        <dbReference type="EMBL" id="OJD10472.1"/>
    </source>
</evidence>
<dbReference type="EMBL" id="LGRN01000782">
    <property type="protein sequence ID" value="OJD10472.1"/>
    <property type="molecule type" value="Genomic_DNA"/>
</dbReference>
<evidence type="ECO:0000313" key="3">
    <source>
        <dbReference type="Proteomes" id="UP000182235"/>
    </source>
</evidence>
<dbReference type="VEuPathDB" id="FungiDB:AJ78_08531"/>
<evidence type="ECO:0000256" key="1">
    <source>
        <dbReference type="ARBA" id="ARBA00010795"/>
    </source>
</evidence>
<feature type="non-terminal residue" evidence="2">
    <location>
        <position position="1"/>
    </location>
</feature>